<keyword evidence="2" id="KW-1185">Reference proteome</keyword>
<evidence type="ECO:0000313" key="2">
    <source>
        <dbReference type="Proteomes" id="UP000306324"/>
    </source>
</evidence>
<organism evidence="1 2">
    <name type="scientific">Candidatus Accumulibacter phosphatis</name>
    <dbReference type="NCBI Taxonomy" id="327160"/>
    <lineage>
        <taxon>Bacteria</taxon>
        <taxon>Pseudomonadati</taxon>
        <taxon>Pseudomonadota</taxon>
        <taxon>Betaproteobacteria</taxon>
        <taxon>Candidatus Accumulibacter</taxon>
    </lineage>
</organism>
<comment type="caution">
    <text evidence="1">The sequence shown here is derived from an EMBL/GenBank/DDBJ whole genome shotgun (WGS) entry which is preliminary data.</text>
</comment>
<gene>
    <name evidence="1" type="ORF">ACCUM_1263</name>
</gene>
<protein>
    <submittedName>
        <fullName evidence="1">Uncharacterized protein</fullName>
    </submittedName>
</protein>
<accession>A0A5S4EJH6</accession>
<reference evidence="1 2" key="1">
    <citation type="submission" date="2019-04" db="EMBL/GenBank/DDBJ databases">
        <title>A novel phosphate-accumulating bacterium identified in bioreactor for phosphate removal from wastewater.</title>
        <authorList>
            <person name="Kotlyarov R.Y."/>
            <person name="Beletsky A.V."/>
            <person name="Kallistova A.Y."/>
            <person name="Dorofeev A.G."/>
            <person name="Nikolaev Y.Y."/>
            <person name="Pimenov N.V."/>
            <person name="Ravin N.V."/>
            <person name="Mardanov A.V."/>
        </authorList>
    </citation>
    <scope>NUCLEOTIDE SEQUENCE [LARGE SCALE GENOMIC DNA]</scope>
    <source>
        <strain evidence="1 2">Bin19</strain>
    </source>
</reference>
<sequence length="40" mass="4045">MGTSGIGSIRRMPAFAGMTAGIAVSKDKCTNIPDVQASGF</sequence>
<name>A0A5S4EJH6_9PROT</name>
<dbReference type="Proteomes" id="UP000306324">
    <property type="component" value="Unassembled WGS sequence"/>
</dbReference>
<dbReference type="AlphaFoldDB" id="A0A5S4EJH6"/>
<evidence type="ECO:0000313" key="1">
    <source>
        <dbReference type="EMBL" id="TMQ75461.1"/>
    </source>
</evidence>
<dbReference type="EMBL" id="SWAD01000094">
    <property type="protein sequence ID" value="TMQ75461.1"/>
    <property type="molecule type" value="Genomic_DNA"/>
</dbReference>
<proteinExistence type="predicted"/>